<protein>
    <recommendedName>
        <fullName evidence="1">DUF362 domain-containing protein</fullName>
    </recommendedName>
</protein>
<dbReference type="Proteomes" id="UP000231414">
    <property type="component" value="Unassembled WGS sequence"/>
</dbReference>
<evidence type="ECO:0000313" key="3">
    <source>
        <dbReference type="Proteomes" id="UP000231414"/>
    </source>
</evidence>
<sequence>MSIVYYSQNLDRREFAAKVINTFLDKIKSCDSFLIKPNLVSGDPYPTTTHPQMVQAVIQNLLGLGKRDIVVADGPATDAGSSYKIIQNHPIKKVCDYYGVDLVNLYSTKSRKIISPRHFPLRLFSLPLEKDLVISLPVLKEHSCCGLTGALKNQFGYLPRRERLALHGLSRLGKDILSRGIAEINVSAKPDLVIMDGVETLLGCQELRHGGKVAHLGYLMAGEDPVSLDSFGFRILQKLPGSRLAGLSIDKIGHLVYSAQYGVGNLDFTEERW</sequence>
<accession>A0A2H0X6Z8</accession>
<dbReference type="InterPro" id="IPR007160">
    <property type="entry name" value="DUF362"/>
</dbReference>
<evidence type="ECO:0000313" key="2">
    <source>
        <dbReference type="EMBL" id="PIS20703.1"/>
    </source>
</evidence>
<dbReference type="AlphaFoldDB" id="A0A2H0X6Z8"/>
<proteinExistence type="predicted"/>
<evidence type="ECO:0000259" key="1">
    <source>
        <dbReference type="Pfam" id="PF04015"/>
    </source>
</evidence>
<gene>
    <name evidence="2" type="ORF">COT52_02390</name>
</gene>
<feature type="domain" description="DUF362" evidence="1">
    <location>
        <begin position="34"/>
        <end position="232"/>
    </location>
</feature>
<reference evidence="3" key="1">
    <citation type="submission" date="2017-09" db="EMBL/GenBank/DDBJ databases">
        <title>Depth-based differentiation of microbial function through sediment-hosted aquifers and enrichment of novel symbionts in the deep terrestrial subsurface.</title>
        <authorList>
            <person name="Probst A.J."/>
            <person name="Ladd B."/>
            <person name="Jarett J.K."/>
            <person name="Geller-Mcgrath D.E."/>
            <person name="Sieber C.M.K."/>
            <person name="Emerson J.B."/>
            <person name="Anantharaman K."/>
            <person name="Thomas B.C."/>
            <person name="Malmstrom R."/>
            <person name="Stieglmeier M."/>
            <person name="Klingl A."/>
            <person name="Woyke T."/>
            <person name="Ryan C.M."/>
            <person name="Banfield J.F."/>
        </authorList>
    </citation>
    <scope>NUCLEOTIDE SEQUENCE [LARGE SCALE GENOMIC DNA]</scope>
</reference>
<dbReference type="EMBL" id="PEYW01000035">
    <property type="protein sequence ID" value="PIS20703.1"/>
    <property type="molecule type" value="Genomic_DNA"/>
</dbReference>
<name>A0A2H0X6Z8_UNCKA</name>
<dbReference type="Pfam" id="PF04015">
    <property type="entry name" value="DUF362"/>
    <property type="match status" value="1"/>
</dbReference>
<comment type="caution">
    <text evidence="2">The sequence shown here is derived from an EMBL/GenBank/DDBJ whole genome shotgun (WGS) entry which is preliminary data.</text>
</comment>
<organism evidence="2 3">
    <name type="scientific">candidate division WWE3 bacterium CG08_land_8_20_14_0_20_43_13</name>
    <dbReference type="NCBI Taxonomy" id="1975087"/>
    <lineage>
        <taxon>Bacteria</taxon>
        <taxon>Katanobacteria</taxon>
    </lineage>
</organism>